<dbReference type="PANTHER" id="PTHR30349:SF41">
    <property type="entry name" value="INTEGRASE_RECOMBINASE PROTEIN MJ0367-RELATED"/>
    <property type="match status" value="1"/>
</dbReference>
<feature type="domain" description="Tyr recombinase" evidence="4">
    <location>
        <begin position="1"/>
        <end position="196"/>
    </location>
</feature>
<comment type="similarity">
    <text evidence="1">Belongs to the 'phage' integrase family.</text>
</comment>
<dbReference type="InterPro" id="IPR002104">
    <property type="entry name" value="Integrase_catalytic"/>
</dbReference>
<accession>A0A8J6NW33</accession>
<dbReference type="SUPFAM" id="SSF56349">
    <property type="entry name" value="DNA breaking-rejoining enzymes"/>
    <property type="match status" value="1"/>
</dbReference>
<dbReference type="InterPro" id="IPR013762">
    <property type="entry name" value="Integrase-like_cat_sf"/>
</dbReference>
<evidence type="ECO:0000256" key="1">
    <source>
        <dbReference type="ARBA" id="ARBA00008857"/>
    </source>
</evidence>
<dbReference type="EMBL" id="JACNIG010000444">
    <property type="protein sequence ID" value="MBC8434444.1"/>
    <property type="molecule type" value="Genomic_DNA"/>
</dbReference>
<dbReference type="Proteomes" id="UP000605201">
    <property type="component" value="Unassembled WGS sequence"/>
</dbReference>
<reference evidence="5 6" key="1">
    <citation type="submission" date="2020-08" db="EMBL/GenBank/DDBJ databases">
        <title>Bridging the membrane lipid divide: bacteria of the FCB group superphylum have the potential to synthesize archaeal ether lipids.</title>
        <authorList>
            <person name="Villanueva L."/>
            <person name="Von Meijenfeldt F.A.B."/>
            <person name="Westbye A.B."/>
            <person name="Yadav S."/>
            <person name="Hopmans E.C."/>
            <person name="Dutilh B.E."/>
            <person name="Sinninghe Damste J.S."/>
        </authorList>
    </citation>
    <scope>NUCLEOTIDE SEQUENCE [LARGE SCALE GENOMIC DNA]</scope>
    <source>
        <strain evidence="5">NIOZ-UU17</strain>
    </source>
</reference>
<evidence type="ECO:0000256" key="3">
    <source>
        <dbReference type="ARBA" id="ARBA00023172"/>
    </source>
</evidence>
<evidence type="ECO:0000313" key="6">
    <source>
        <dbReference type="Proteomes" id="UP000605201"/>
    </source>
</evidence>
<comment type="caution">
    <text evidence="5">The sequence shown here is derived from an EMBL/GenBank/DDBJ whole genome shotgun (WGS) entry which is preliminary data.</text>
</comment>
<dbReference type="GO" id="GO:0006310">
    <property type="term" value="P:DNA recombination"/>
    <property type="evidence" value="ECO:0007669"/>
    <property type="project" value="UniProtKB-KW"/>
</dbReference>
<keyword evidence="3" id="KW-0233">DNA recombination</keyword>
<dbReference type="Pfam" id="PF00589">
    <property type="entry name" value="Phage_integrase"/>
    <property type="match status" value="1"/>
</dbReference>
<feature type="non-terminal residue" evidence="5">
    <location>
        <position position="1"/>
    </location>
</feature>
<organism evidence="5 6">
    <name type="scientific">Candidatus Desulfatibia vada</name>
    <dbReference type="NCBI Taxonomy" id="2841696"/>
    <lineage>
        <taxon>Bacteria</taxon>
        <taxon>Pseudomonadati</taxon>
        <taxon>Thermodesulfobacteriota</taxon>
        <taxon>Desulfobacteria</taxon>
        <taxon>Desulfobacterales</taxon>
        <taxon>Desulfobacterales incertae sedis</taxon>
        <taxon>Candidatus Desulfatibia</taxon>
    </lineage>
</organism>
<gene>
    <name evidence="5" type="ORF">H8D96_21255</name>
</gene>
<dbReference type="PANTHER" id="PTHR30349">
    <property type="entry name" value="PHAGE INTEGRASE-RELATED"/>
    <property type="match status" value="1"/>
</dbReference>
<evidence type="ECO:0000313" key="5">
    <source>
        <dbReference type="EMBL" id="MBC8434444.1"/>
    </source>
</evidence>
<sequence>EAVCKRIRKEPKQYLKDFSEYMAIVLLARCGLRIKEPLRLQLYHYRCRERTIYIEKTKFNKDRLIPVPRSVAAELDNYLAVRDAFMGEDKNPYLFVGNRQKGLNDPRLRFVFHRAAHDIGIDRPRQVIGHMIFASPTPHSLRHSFAVNTLKRIKERGDCPQHGLPVLAAYMGHQIYQYTAKYLKFIDAEQRQGLLDFAISHKEDI</sequence>
<dbReference type="AlphaFoldDB" id="A0A8J6NW33"/>
<dbReference type="InterPro" id="IPR011010">
    <property type="entry name" value="DNA_brk_join_enz"/>
</dbReference>
<keyword evidence="2" id="KW-0238">DNA-binding</keyword>
<dbReference type="Gene3D" id="1.10.443.10">
    <property type="entry name" value="Intergrase catalytic core"/>
    <property type="match status" value="1"/>
</dbReference>
<dbReference type="GO" id="GO:0015074">
    <property type="term" value="P:DNA integration"/>
    <property type="evidence" value="ECO:0007669"/>
    <property type="project" value="InterPro"/>
</dbReference>
<evidence type="ECO:0000259" key="4">
    <source>
        <dbReference type="PROSITE" id="PS51898"/>
    </source>
</evidence>
<dbReference type="InterPro" id="IPR050090">
    <property type="entry name" value="Tyrosine_recombinase_XerCD"/>
</dbReference>
<dbReference type="PROSITE" id="PS51898">
    <property type="entry name" value="TYR_RECOMBINASE"/>
    <property type="match status" value="1"/>
</dbReference>
<proteinExistence type="inferred from homology"/>
<name>A0A8J6NW33_9BACT</name>
<dbReference type="GO" id="GO:0003677">
    <property type="term" value="F:DNA binding"/>
    <property type="evidence" value="ECO:0007669"/>
    <property type="project" value="UniProtKB-KW"/>
</dbReference>
<evidence type="ECO:0000256" key="2">
    <source>
        <dbReference type="ARBA" id="ARBA00023125"/>
    </source>
</evidence>
<protein>
    <submittedName>
        <fullName evidence="5">Tyrosine-type recombinase/integrase</fullName>
    </submittedName>
</protein>